<keyword evidence="5 7" id="KW-0472">Membrane</keyword>
<dbReference type="GO" id="GO:0031965">
    <property type="term" value="C:nuclear membrane"/>
    <property type="evidence" value="ECO:0007669"/>
    <property type="project" value="UniProtKB-SubCell"/>
</dbReference>
<feature type="domain" description="KASH" evidence="10">
    <location>
        <begin position="3720"/>
        <end position="3779"/>
    </location>
</feature>
<dbReference type="GO" id="GO:0048471">
    <property type="term" value="C:perinuclear region of cytoplasm"/>
    <property type="evidence" value="ECO:0007669"/>
    <property type="project" value="TreeGrafter"/>
</dbReference>
<keyword evidence="8" id="KW-0175">Coiled coil</keyword>
<feature type="topological domain" description="Cytoplasmic" evidence="7">
    <location>
        <begin position="1"/>
        <end position="3728"/>
    </location>
</feature>
<dbReference type="InterPro" id="IPR057134">
    <property type="entry name" value="Spectrin_Anc-1_3"/>
</dbReference>
<feature type="coiled-coil region" evidence="8">
    <location>
        <begin position="3106"/>
        <end position="3167"/>
    </location>
</feature>
<evidence type="ECO:0000313" key="11">
    <source>
        <dbReference type="Proteomes" id="UP000887569"/>
    </source>
</evidence>
<feature type="coiled-coil region" evidence="8">
    <location>
        <begin position="1419"/>
        <end position="1470"/>
    </location>
</feature>
<dbReference type="InterPro" id="IPR012315">
    <property type="entry name" value="KASH"/>
</dbReference>
<dbReference type="GO" id="GO:0006997">
    <property type="term" value="P:nucleus organization"/>
    <property type="evidence" value="ECO:0007669"/>
    <property type="project" value="TreeGrafter"/>
</dbReference>
<keyword evidence="4" id="KW-1133">Transmembrane helix</keyword>
<dbReference type="WBParaSite" id="PgR022X_g102_t18">
    <property type="protein sequence ID" value="PgR022X_g102_t18"/>
    <property type="gene ID" value="PgR022X_g102"/>
</dbReference>
<accession>A0A915B0V3</accession>
<dbReference type="PANTHER" id="PTHR21524:SF5">
    <property type="entry name" value="SPECTRIN REPEAT CONTAINING NUCLEAR ENVELOPE PROTEIN 2"/>
    <property type="match status" value="1"/>
</dbReference>
<protein>
    <submittedName>
        <fullName evidence="12">KASH domain-containing protein</fullName>
    </submittedName>
</protein>
<feature type="coiled-coil region" evidence="8">
    <location>
        <begin position="2947"/>
        <end position="2995"/>
    </location>
</feature>
<evidence type="ECO:0000259" key="10">
    <source>
        <dbReference type="PROSITE" id="PS51049"/>
    </source>
</evidence>
<dbReference type="Gene3D" id="1.20.58.60">
    <property type="match status" value="1"/>
</dbReference>
<feature type="coiled-coil region" evidence="8">
    <location>
        <begin position="83"/>
        <end position="145"/>
    </location>
</feature>
<feature type="coiled-coil region" evidence="8">
    <location>
        <begin position="1663"/>
        <end position="1724"/>
    </location>
</feature>
<feature type="coiled-coil region" evidence="8">
    <location>
        <begin position="906"/>
        <end position="989"/>
    </location>
</feature>
<feature type="coiled-coil region" evidence="8">
    <location>
        <begin position="2618"/>
        <end position="2750"/>
    </location>
</feature>
<dbReference type="Proteomes" id="UP000887569">
    <property type="component" value="Unplaced"/>
</dbReference>
<dbReference type="Pfam" id="PF24611">
    <property type="entry name" value="Spectrin_Anc-1"/>
    <property type="match status" value="3"/>
</dbReference>
<dbReference type="PROSITE" id="PS51049">
    <property type="entry name" value="KASH"/>
    <property type="match status" value="1"/>
</dbReference>
<feature type="coiled-coil region" evidence="8">
    <location>
        <begin position="460"/>
        <end position="521"/>
    </location>
</feature>
<dbReference type="GO" id="GO:0019894">
    <property type="term" value="F:kinesin binding"/>
    <property type="evidence" value="ECO:0007669"/>
    <property type="project" value="TreeGrafter"/>
</dbReference>
<feature type="coiled-coil region" evidence="8">
    <location>
        <begin position="2045"/>
        <end position="2134"/>
    </location>
</feature>
<dbReference type="SMART" id="SM01249">
    <property type="entry name" value="KASH"/>
    <property type="match status" value="1"/>
</dbReference>
<feature type="coiled-coil region" evidence="8">
    <location>
        <begin position="2862"/>
        <end position="2913"/>
    </location>
</feature>
<reference evidence="12" key="1">
    <citation type="submission" date="2022-11" db="UniProtKB">
        <authorList>
            <consortium name="WormBaseParasite"/>
        </authorList>
    </citation>
    <scope>IDENTIFICATION</scope>
</reference>
<name>A0A915B0V3_PARUN</name>
<dbReference type="PANTHER" id="PTHR21524">
    <property type="entry name" value="SPECTRIN REPEAT CONTAINING NUCLEAR ENVELOPE PROTEIN 2"/>
    <property type="match status" value="1"/>
</dbReference>
<evidence type="ECO:0000256" key="3">
    <source>
        <dbReference type="ARBA" id="ARBA00022692"/>
    </source>
</evidence>
<feature type="coiled-coil region" evidence="8">
    <location>
        <begin position="22"/>
        <end position="49"/>
    </location>
</feature>
<feature type="coiled-coil region" evidence="8">
    <location>
        <begin position="613"/>
        <end position="643"/>
    </location>
</feature>
<keyword evidence="6" id="KW-0539">Nucleus</keyword>
<keyword evidence="3 7" id="KW-0812">Transmembrane</keyword>
<feature type="coiled-coil region" evidence="8">
    <location>
        <begin position="3288"/>
        <end position="3386"/>
    </location>
</feature>
<organism evidence="11 12">
    <name type="scientific">Parascaris univalens</name>
    <name type="common">Nematode worm</name>
    <dbReference type="NCBI Taxonomy" id="6257"/>
    <lineage>
        <taxon>Eukaryota</taxon>
        <taxon>Metazoa</taxon>
        <taxon>Ecdysozoa</taxon>
        <taxon>Nematoda</taxon>
        <taxon>Chromadorea</taxon>
        <taxon>Rhabditida</taxon>
        <taxon>Spirurina</taxon>
        <taxon>Ascaridomorpha</taxon>
        <taxon>Ascaridoidea</taxon>
        <taxon>Ascarididae</taxon>
        <taxon>Parascaris</taxon>
    </lineage>
</organism>
<evidence type="ECO:0000256" key="5">
    <source>
        <dbReference type="ARBA" id="ARBA00023136"/>
    </source>
</evidence>
<proteinExistence type="inferred from homology"/>
<dbReference type="InterPro" id="IPR057132">
    <property type="entry name" value="ANC1_spectrin_dom"/>
</dbReference>
<evidence type="ECO:0000256" key="9">
    <source>
        <dbReference type="SAM" id="MobiDB-lite"/>
    </source>
</evidence>
<evidence type="ECO:0000256" key="1">
    <source>
        <dbReference type="ARBA" id="ARBA00004126"/>
    </source>
</evidence>
<evidence type="ECO:0000256" key="6">
    <source>
        <dbReference type="ARBA" id="ARBA00023242"/>
    </source>
</evidence>
<evidence type="ECO:0000256" key="7">
    <source>
        <dbReference type="PROSITE-ProRule" id="PRU00385"/>
    </source>
</evidence>
<dbReference type="GO" id="GO:0007010">
    <property type="term" value="P:cytoskeleton organization"/>
    <property type="evidence" value="ECO:0007669"/>
    <property type="project" value="TreeGrafter"/>
</dbReference>
<feature type="topological domain" description="Perinuclear space" evidence="7">
    <location>
        <begin position="3750"/>
        <end position="3779"/>
    </location>
</feature>
<evidence type="ECO:0000256" key="2">
    <source>
        <dbReference type="ARBA" id="ARBA00008619"/>
    </source>
</evidence>
<feature type="coiled-coil region" evidence="8">
    <location>
        <begin position="242"/>
        <end position="296"/>
    </location>
</feature>
<dbReference type="Pfam" id="PF24615">
    <property type="entry name" value="Spectrin_Anc-1_2"/>
    <property type="match status" value="3"/>
</dbReference>
<dbReference type="InterPro" id="IPR057133">
    <property type="entry name" value="Spectrin_Anc-1_2"/>
</dbReference>
<sequence length="3779" mass="427075">MDDILKALRGDVVRMKDERNAENSLADAVQNVRQALTDAERNLEMIQLSAASIEMFKHGPLRLVAEEYAYLDDIVTQFVTPKIKQLYADKVMLKERLDDLNARTDEMFHDAKEQEELASTLKMKLDDIKEQSDTLLEKYANAQKLAIAAEDVNQLQVLLEQMPLSIETESISKLESHMEINKQIDSLKSSIKGLLMQLEKDVLKEEELVCDLNDTLTDFTFIENATASLDTTVEPAEQLENVARLDENLRQLKSKVEKVEEKLRAPEGLVVHAPLGDNLSVRLELLQESLERKKQEIGDGAKLRALAPEVALITECVQSRLNEIEELPLRSLEEQNATLQELEVKKQQLQTLIDSIPESVEGDELRERSLCQLGQLNDLLKRLASVVGDKFAAIAAFNVIKDEVQEQLSSLDAHQVRLDADSVQALNDSIGALKEKLISADKLTTKVEGVNDNELDDDKRSEKQALLQTIEEMKRRFQKEMEGAQEQLAHIVAKERMLADSEQLTHELTALIEEASKLLNDAEAIPNVYTSTAGSFATPLEHAHKLLEGVPQDEPQFSHFINLVHEAEHLQSQLTQRADIWREFVIERDTSTDQLEDIRRPLDDVETKSLRSVDEVRLDLDVLKNAKEELSKLRTTMIKLQSLSEQLDPLESAYADVRFFDVDVEQTQQQFEDLMSLIDNELGDENILIESAQQLQHELQRLESELIDDLSREHLDKIINDEVPPLEGQLALLQLKDDEARETRIHVDRNAQPAINSLRMQLAMIVNVGKEKLAETEKQERIVSIQLQLENLRSEHVDEEQLIKVQAQLQQLPLEDEITKALSAQLQEILAKKEEHEAVERALNEKLTGISQRLDVLDVDLKSNVEGGDRDQQIIFLRSIIDEFEQQILPHIDEISRDSQRNAIPLSELEFEHQKAQMLLSNYKETLDNKVEEKKNVEEILKQIVELDKKLLKAEEVLANESEMRHSDNSELLADNVKAAEELEHLLNNTLEQFNAFNLGVLSEEQRRDAEKKCEQTSCMQDRLHALCETLAPLLNSLHAWDTDKEILKSVTVTLTDEAQALTRSYTNNAQPYTAACNDVRKANDLLNRIKEIQQQTFNAINRLKTTLPERNSALDEANKVATELKTAHTIVDELLTPLTDDVNKQKELLDEQDKISARLNELSDHAVELLASAEDSKRAEIDEIRHQLDGVKQQLNDLQRKQEMPIRLVFHPEALKVDSLLNQLENIERVLSEKQEHLAAQLALVALTSTIARETTQLRDAIESAQKVEDDAHADINELQKAIDVLKNARSHLDALKDAYDQIEQSPDTDTLRTQTLDEQTTLSENYEAVERALEDRLDNLKHFNEDAAKFEMGLSQLDDIIREQGTPSAEMELSSIDSIIQRCNDLRPTLDQLAESVQSLSPLIEPASRVDALNIHQRETEHKLKALRDDVIRLKEEHDAENALAAAIDDLERTLTDAECGFEQTEASLTALQLFCDVPLRTVADKITLVDEIQSDIVTPKIEQLHQDKRALEERYTSLAERANEKFEEAKQQNELITDIDNKLNNIQKDADTLCNKYAIPQELSTAIEDVNRIEALLEQLPESSQISHITERQLQDQLSKRLDAIQLSLKGLLMPLEKDVLKEQELLRDIRSALSELTSTGDDVVAIDLEIEPNEQLDNVAHLGDNLRQLKGKVEKLERRLQSPEGLVKRTPLSDDLSVRIAQLQDALENMKQQLTDRAKLQTLAPEISLITESVQGRLEEIELSSPQSVDEQTAVLQDLESKKQQLESLIGNIPAGSEGDELRERSFWHLGQLNDLLGRLASAVGDKLAALAAFNATKDEVQAQLSLIDVPVKVCLESDSVQAINDRIGELNDKLSNAEKLSNKLGSIDEAELDNEKLAEKQTLLLAIEAAKHRIKDERDNAQQQLDRAIELEKTRAECEQLTADLAALVAEATKLLNDSEAVPTMFDITADAFVLPLEHAKQVLNNAPADDAQFIHLNALVSEAEDAHSALLHRADIWRQFVAERDSATDHLEAMRAPLDEIESRALRSLEEVMHDFNILKGANDELDKLKTVMMKLQNLSEQLDPLESAYSDVRFFDVDVEQTQQQYEDLMSLMDNELHDENILRESAEQLQRELDRLKDELAAALTNEQLEEVLNHEMPALQAQLGLLESKHSDAKRSRAHVDRASVPPIDVLACELEDIGQLTRKKLSDVAEAEKQEKIVMIKLELERLRSMPFDEGQLISTEEHLQQLPVEDEQTKELVMQLQKIRADKEMRDAFERSLQQTLASISQRLNELDTTAKPLIESTIMSKDKKKISKKQQQHIAVIDAEVDALNAVLSQIEHTILPQLDEVSQHSQESAVQLPSLEAEHQKARKIVDECKEAINDRIREKETVEKMQKEIAELDDMLQKGEKVLLTEEELKRSDDSTLLAANVKIAEELEQSFHAVLEQINASDLERLSEEQQADVEKKRERTHWMLDRIRALHEALILLLDSLRAWNTDKDVLKSSTLSLADQARELVDSYANNAQPYTTACDDITKANDLLKCINEHQQKLSDVNQRLKTTLPECKAALDEAKKMAADLTSACSDVQELLTPLTDDVNKQKELLDEQDKISARLNELSDHAVELLASAEDSKRAEIDEIRHQLDGVKQQLNDLQRKQEMPIRLVFHPEALKVDSLLNQLENIERVLSEKQEHLAAQLALVALTSTIARETTQLRDAIESAQKVEDDAHADINELQKAIDVLKNARSHLDALKDAYDQIEQSPDTDTLRTQTLDEQTTLSENYEAVERALEDRLDNLKHFNEDAAKFEMGLSQLDDIIREQGTPSAEMELSSIDSIIQRCNDLRPTLDQLAESVQSLSPLIEPASRVDALNIHQRETEHKLKALRDDVIRLKEEHDAENALAAAIDDLERTLTDAECGFEQTEASLTALQLFCDVPLRTVADKITLVDEIQSDIVTPKIEQLHQDKRALEERYTSLAERANEKFEEAKQQNELITDIDNKLNNIQKDADTLCNKYAIPQELSTAIEDVNRIEALLEQLPESSQISHITERQLQDQLSKRLDAIQLSLKGLLMPLEKDVLKEQELLRDIRSALSELTSTGDDVVAIDLEIEPNEQLDNVAHLGDNLRQLKGKVEKLERRLQSPEGLVKRTPLSDDLSVRIAQLQDALENMKQQLTDRAKLQTLAPEISLITESVQGRLEEIELSSPQSVDEQTAVLQDLESKKQQLESLIGNIPAGSEGDELRERSFWHLGQLNDLLGRLASAVGDKLAALAAFNATKDEVQAQLSLIDVPVKVCLESDSVQAINDRIGELNDKLSNAEKLSNKLGSIDEAELDNEKLAEKQTLLLAIEAAKHRIKDERDNAQQQLDRAIELEKTRAECEQLTADLAALVAEATKLLNDSEAVPTMFDITADAFVLPLEHAKQVLNNAPADDAQFIHLNALVSEAEDAHSALLHRADIWRQFVAERDSATDHLEAMRAPLDEIELRSHRPLDEVLHDLEALKELHLKWSAIKNLSPRLLSLSSELHPLFTALQDARLFASNVEIVERRLENLIDSMSAEFRVREELVRSLDMISHELRSIHAAFDGQRISVHQCLEIRQQLQGLRAHLTLLDEDIAKFNANRLYLIEEEEISTGRNFGRLQQIEESLKSVEAVEDQVGYDIEAAAEVLAAVFPDRDPRSIMREKGIPFDDLSSSDGCKSDLEVEVEEGATADVPLSPIPDDPAPARSQYERQRSRWRRILRTALPLQAMLVLLLGAACLVPHCDDEYCCQLLNNFARSFDPSLDFVNGPPPF</sequence>
<dbReference type="Pfam" id="PF10541">
    <property type="entry name" value="KASH"/>
    <property type="match status" value="1"/>
</dbReference>
<feature type="coiled-coil region" evidence="8">
    <location>
        <begin position="1175"/>
        <end position="1307"/>
    </location>
</feature>
<evidence type="ECO:0000256" key="8">
    <source>
        <dbReference type="SAM" id="Coils"/>
    </source>
</evidence>
<comment type="similarity">
    <text evidence="2">Belongs to the nesprin family.</text>
</comment>
<feature type="coiled-coil region" evidence="8">
    <location>
        <begin position="1504"/>
        <end position="1552"/>
    </location>
</feature>
<keyword evidence="11" id="KW-1185">Reference proteome</keyword>
<feature type="coiled-coil region" evidence="8">
    <location>
        <begin position="1845"/>
        <end position="1943"/>
    </location>
</feature>
<evidence type="ECO:0000313" key="12">
    <source>
        <dbReference type="WBParaSite" id="PgR022X_g102_t18"/>
    </source>
</evidence>
<feature type="coiled-coil region" evidence="8">
    <location>
        <begin position="2366"/>
        <end position="2400"/>
    </location>
</feature>
<dbReference type="Pfam" id="PF24531">
    <property type="entry name" value="ANC1_spectrin"/>
    <property type="match status" value="4"/>
</dbReference>
<comment type="subcellular location">
    <subcellularLocation>
        <location evidence="1">Nucleus membrane</location>
    </subcellularLocation>
</comment>
<dbReference type="GO" id="GO:0007097">
    <property type="term" value="P:nuclear migration"/>
    <property type="evidence" value="ECO:0007669"/>
    <property type="project" value="TreeGrafter"/>
</dbReference>
<feature type="coiled-coil region" evidence="8">
    <location>
        <begin position="775"/>
        <end position="802"/>
    </location>
</feature>
<evidence type="ECO:0000256" key="4">
    <source>
        <dbReference type="ARBA" id="ARBA00022989"/>
    </source>
</evidence>
<feature type="coiled-coil region" evidence="8">
    <location>
        <begin position="685"/>
        <end position="712"/>
    </location>
</feature>
<feature type="region of interest" description="Disordered" evidence="9">
    <location>
        <begin position="3696"/>
        <end position="3716"/>
    </location>
</feature>